<evidence type="ECO:0000313" key="2">
    <source>
        <dbReference type="EMBL" id="EGR49085.1"/>
    </source>
</evidence>
<dbReference type="AlphaFoldDB" id="G0RHY4"/>
<dbReference type="GeneID" id="18481347"/>
<keyword evidence="1" id="KW-1133">Transmembrane helix</keyword>
<keyword evidence="3" id="KW-1185">Reference proteome</keyword>
<dbReference type="HOGENOM" id="CLU_1532769_0_0_1"/>
<evidence type="ECO:0000256" key="1">
    <source>
        <dbReference type="SAM" id="Phobius"/>
    </source>
</evidence>
<dbReference type="KEGG" id="tre:TRIREDRAFT_106812"/>
<sequence length="175" mass="19670">MLTWHILHCCLPGSHHASTGLKPVMTAGRPCRHHCRRLREKEAHGHGGVGQQISIDVESGEAISFAFTWLFSRTRLPDRASASSTSFPGSAHAQRPSLAGTQNLLWLRLLVLVASFLFLFSSVSEPQPLDRYEGWDVMWFMYPDFQLEYTNYLLSPASLINSHSTVLPPQMRPDP</sequence>
<keyword evidence="1" id="KW-0812">Transmembrane</keyword>
<dbReference type="EMBL" id="GL985063">
    <property type="protein sequence ID" value="EGR49085.1"/>
    <property type="molecule type" value="Genomic_DNA"/>
</dbReference>
<dbReference type="Proteomes" id="UP000008984">
    <property type="component" value="Unassembled WGS sequence"/>
</dbReference>
<gene>
    <name evidence="2" type="ORF">TRIREDRAFT_106812</name>
</gene>
<protein>
    <submittedName>
        <fullName evidence="2">Predicted protein</fullName>
    </submittedName>
</protein>
<proteinExistence type="predicted"/>
<organism evidence="3">
    <name type="scientific">Hypocrea jecorina (strain QM6a)</name>
    <name type="common">Trichoderma reesei</name>
    <dbReference type="NCBI Taxonomy" id="431241"/>
    <lineage>
        <taxon>Eukaryota</taxon>
        <taxon>Fungi</taxon>
        <taxon>Dikarya</taxon>
        <taxon>Ascomycota</taxon>
        <taxon>Pezizomycotina</taxon>
        <taxon>Sordariomycetes</taxon>
        <taxon>Hypocreomycetidae</taxon>
        <taxon>Hypocreales</taxon>
        <taxon>Hypocreaceae</taxon>
        <taxon>Trichoderma</taxon>
    </lineage>
</organism>
<reference evidence="2 3" key="1">
    <citation type="journal article" date="2008" name="Nat. Biotechnol.">
        <title>Genome sequencing and analysis of the biomass-degrading fungus Trichoderma reesei (syn. Hypocrea jecorina).</title>
        <authorList>
            <person name="Martinez D."/>
            <person name="Berka R.M."/>
            <person name="Henrissat B."/>
            <person name="Saloheimo M."/>
            <person name="Arvas M."/>
            <person name="Baker S.E."/>
            <person name="Chapman J."/>
            <person name="Chertkov O."/>
            <person name="Coutinho P.M."/>
            <person name="Cullen D."/>
            <person name="Danchin E.G."/>
            <person name="Grigoriev I.V."/>
            <person name="Harris P."/>
            <person name="Jackson M."/>
            <person name="Kubicek C.P."/>
            <person name="Han C.S."/>
            <person name="Ho I."/>
            <person name="Larrondo L.F."/>
            <person name="de Leon A.L."/>
            <person name="Magnuson J.K."/>
            <person name="Merino S."/>
            <person name="Misra M."/>
            <person name="Nelson B."/>
            <person name="Putnam N."/>
            <person name="Robbertse B."/>
            <person name="Salamov A.A."/>
            <person name="Schmoll M."/>
            <person name="Terry A."/>
            <person name="Thayer N."/>
            <person name="Westerholm-Parvinen A."/>
            <person name="Schoch C.L."/>
            <person name="Yao J."/>
            <person name="Barabote R."/>
            <person name="Nelson M.A."/>
            <person name="Detter C."/>
            <person name="Bruce D."/>
            <person name="Kuske C.R."/>
            <person name="Xie G."/>
            <person name="Richardson P."/>
            <person name="Rokhsar D.S."/>
            <person name="Lucas S.M."/>
            <person name="Rubin E.M."/>
            <person name="Dunn-Coleman N."/>
            <person name="Ward M."/>
            <person name="Brettin T.S."/>
        </authorList>
    </citation>
    <scope>NUCLEOTIDE SEQUENCE [LARGE SCALE GENOMIC DNA]</scope>
    <source>
        <strain evidence="2 3">QM6a</strain>
    </source>
</reference>
<keyword evidence="1" id="KW-0472">Membrane</keyword>
<dbReference type="RefSeq" id="XP_006965078.1">
    <property type="nucleotide sequence ID" value="XM_006965016.1"/>
</dbReference>
<dbReference type="VEuPathDB" id="FungiDB:TRIREDRAFT_106812"/>
<accession>G0RHY4</accession>
<name>G0RHY4_HYPJQ</name>
<feature type="transmembrane region" description="Helical" evidence="1">
    <location>
        <begin position="105"/>
        <end position="123"/>
    </location>
</feature>
<evidence type="ECO:0000313" key="3">
    <source>
        <dbReference type="Proteomes" id="UP000008984"/>
    </source>
</evidence>